<dbReference type="STRING" id="202950.GCA_001485005_00296"/>
<dbReference type="PeroxiBase" id="4705">
    <property type="entry name" value="ACspGPx01"/>
</dbReference>
<keyword evidence="2 5" id="KW-0575">Peroxidase</keyword>
<dbReference type="Gene3D" id="3.40.30.10">
    <property type="entry name" value="Glutaredoxin"/>
    <property type="match status" value="1"/>
</dbReference>
<dbReference type="FunFam" id="3.40.30.10:FF:000010">
    <property type="entry name" value="Glutathione peroxidase"/>
    <property type="match status" value="1"/>
</dbReference>
<protein>
    <recommendedName>
        <fullName evidence="5">Glutathione peroxidase</fullName>
    </recommendedName>
</protein>
<dbReference type="HOGENOM" id="CLU_029507_2_2_6"/>
<dbReference type="eggNOG" id="COG0386">
    <property type="taxonomic scope" value="Bacteria"/>
</dbReference>
<dbReference type="GeneID" id="45234431"/>
<feature type="domain" description="Thioredoxin" evidence="6">
    <location>
        <begin position="1"/>
        <end position="160"/>
    </location>
</feature>
<dbReference type="InterPro" id="IPR036249">
    <property type="entry name" value="Thioredoxin-like_sf"/>
</dbReference>
<evidence type="ECO:0000256" key="1">
    <source>
        <dbReference type="ARBA" id="ARBA00006926"/>
    </source>
</evidence>
<dbReference type="GO" id="GO:0004601">
    <property type="term" value="F:peroxidase activity"/>
    <property type="evidence" value="ECO:0007669"/>
    <property type="project" value="UniProtKB-KW"/>
</dbReference>
<dbReference type="CDD" id="cd00340">
    <property type="entry name" value="GSH_Peroxidase"/>
    <property type="match status" value="1"/>
</dbReference>
<reference evidence="7 8" key="1">
    <citation type="journal article" date="2004" name="Nucleic Acids Res.">
        <title>Unique features revealed by the genome sequence of Acinetobacter sp. ADP1, a versatile and naturally transformation competent bacterium.</title>
        <authorList>
            <person name="Barbe V."/>
            <person name="Vallenet D."/>
            <person name="Fonknechten N."/>
            <person name="Kreimeyer A."/>
            <person name="Oztas S."/>
            <person name="Labarre L."/>
            <person name="Cruveiller S."/>
            <person name="Robert C."/>
            <person name="Duprat S."/>
            <person name="Wincker P."/>
            <person name="Ornston L.N."/>
            <person name="Weissenbach J."/>
            <person name="Marliere P."/>
            <person name="Cohen G.N."/>
            <person name="Medigue C."/>
        </authorList>
    </citation>
    <scope>NUCLEOTIDE SEQUENCE [LARGE SCALE GENOMIC DNA]</scope>
    <source>
        <strain evidence="8">ATCC 33305 / BD413 / ADP1</strain>
    </source>
</reference>
<evidence type="ECO:0000313" key="8">
    <source>
        <dbReference type="Proteomes" id="UP000000430"/>
    </source>
</evidence>
<dbReference type="PROSITE" id="PS00460">
    <property type="entry name" value="GLUTATHIONE_PEROXID_1"/>
    <property type="match status" value="1"/>
</dbReference>
<dbReference type="Proteomes" id="UP000000430">
    <property type="component" value="Chromosome"/>
</dbReference>
<accession>Q6FAL9</accession>
<evidence type="ECO:0000256" key="2">
    <source>
        <dbReference type="ARBA" id="ARBA00022559"/>
    </source>
</evidence>
<dbReference type="PRINTS" id="PR01011">
    <property type="entry name" value="GLUTPROXDASE"/>
</dbReference>
<dbReference type="InterPro" id="IPR000889">
    <property type="entry name" value="Glutathione_peroxidase"/>
</dbReference>
<feature type="active site" evidence="4">
    <location>
        <position position="36"/>
    </location>
</feature>
<dbReference type="GO" id="GO:0034599">
    <property type="term" value="P:cellular response to oxidative stress"/>
    <property type="evidence" value="ECO:0007669"/>
    <property type="project" value="TreeGrafter"/>
</dbReference>
<dbReference type="InterPro" id="IPR029760">
    <property type="entry name" value="GPX_CS"/>
</dbReference>
<evidence type="ECO:0000256" key="4">
    <source>
        <dbReference type="PIRSR" id="PIRSR000303-1"/>
    </source>
</evidence>
<sequence>MTNLYQFEAELLEGDTKSLADYQGKVLLIVNTASKCGFTPQFAGLEKIYEKYKDRGFEVLGFPCNQFGGQDPGSNNEIGAFCQRNYGVSFPMFAKVDVKGPEAHAIFRYLTREAKGILGSENIKWNFTKFLVGRDGKVLNRYAPTTKPESLEEDIEKALA</sequence>
<name>Q6FAL9_ACIAD</name>
<dbReference type="PANTHER" id="PTHR11592:SF78">
    <property type="entry name" value="GLUTATHIONE PEROXIDASE"/>
    <property type="match status" value="1"/>
</dbReference>
<evidence type="ECO:0000313" key="7">
    <source>
        <dbReference type="EMBL" id="CAG68894.1"/>
    </source>
</evidence>
<dbReference type="InterPro" id="IPR013766">
    <property type="entry name" value="Thioredoxin_domain"/>
</dbReference>
<comment type="similarity">
    <text evidence="1 5">Belongs to the glutathione peroxidase family.</text>
</comment>
<evidence type="ECO:0000256" key="3">
    <source>
        <dbReference type="ARBA" id="ARBA00023002"/>
    </source>
</evidence>
<dbReference type="PROSITE" id="PS00763">
    <property type="entry name" value="GLUTATHIONE_PEROXID_2"/>
    <property type="match status" value="1"/>
</dbReference>
<dbReference type="BioCyc" id="ASP62977:ACIAD_RS09565-MONOMER"/>
<gene>
    <name evidence="7" type="primary">gpo</name>
    <name evidence="7" type="ordered locus">ACIAD2085</name>
</gene>
<dbReference type="PROSITE" id="PS51352">
    <property type="entry name" value="THIOREDOXIN_2"/>
    <property type="match status" value="1"/>
</dbReference>
<dbReference type="PROSITE" id="PS51355">
    <property type="entry name" value="GLUTATHIONE_PEROXID_3"/>
    <property type="match status" value="1"/>
</dbReference>
<proteinExistence type="inferred from homology"/>
<organism evidence="7 8">
    <name type="scientific">Acinetobacter baylyi (strain ATCC 33305 / BD413 / ADP1)</name>
    <dbReference type="NCBI Taxonomy" id="62977"/>
    <lineage>
        <taxon>Bacteria</taxon>
        <taxon>Pseudomonadati</taxon>
        <taxon>Pseudomonadota</taxon>
        <taxon>Gammaproteobacteria</taxon>
        <taxon>Moraxellales</taxon>
        <taxon>Moraxellaceae</taxon>
        <taxon>Acinetobacter</taxon>
    </lineage>
</organism>
<dbReference type="RefSeq" id="WP_004927531.1">
    <property type="nucleotide sequence ID" value="NC_005966.1"/>
</dbReference>
<dbReference type="AlphaFoldDB" id="Q6FAL9"/>
<dbReference type="EMBL" id="CR543861">
    <property type="protein sequence ID" value="CAG68894.1"/>
    <property type="molecule type" value="Genomic_DNA"/>
</dbReference>
<dbReference type="Pfam" id="PF00255">
    <property type="entry name" value="GSHPx"/>
    <property type="match status" value="1"/>
</dbReference>
<keyword evidence="3 5" id="KW-0560">Oxidoreductase</keyword>
<evidence type="ECO:0000256" key="5">
    <source>
        <dbReference type="RuleBase" id="RU000499"/>
    </source>
</evidence>
<dbReference type="OrthoDB" id="9785502at2"/>
<dbReference type="InterPro" id="IPR029759">
    <property type="entry name" value="GPX_AS"/>
</dbReference>
<dbReference type="PANTHER" id="PTHR11592">
    <property type="entry name" value="GLUTATHIONE PEROXIDASE"/>
    <property type="match status" value="1"/>
</dbReference>
<dbReference type="PIRSF" id="PIRSF000303">
    <property type="entry name" value="Glutathion_perox"/>
    <property type="match status" value="1"/>
</dbReference>
<dbReference type="SUPFAM" id="SSF52833">
    <property type="entry name" value="Thioredoxin-like"/>
    <property type="match status" value="1"/>
</dbReference>
<evidence type="ECO:0000259" key="6">
    <source>
        <dbReference type="PROSITE" id="PS51352"/>
    </source>
</evidence>
<dbReference type="KEGG" id="aci:ACIAD2085"/>